<proteinExistence type="predicted"/>
<dbReference type="AlphaFoldDB" id="A0A8S1J3B1"/>
<keyword evidence="2" id="KW-1185">Reference proteome</keyword>
<dbReference type="EMBL" id="CAJHUC010001590">
    <property type="protein sequence ID" value="CAD7701637.1"/>
    <property type="molecule type" value="Genomic_DNA"/>
</dbReference>
<evidence type="ECO:0000313" key="1">
    <source>
        <dbReference type="EMBL" id="CAD7701637.1"/>
    </source>
</evidence>
<sequence>MIAATILTFQPSWRKAGRHYDSTGEPVAVGGATDEGWHSYQGSISLLVCEILYGKEGVQERYDAGLNLIAAAAPALISDDLGDEIPWPAIPMIDGVGMRACHMDGGDLNGGWSCAGFSRPVPP</sequence>
<name>A0A8S1J3B1_9CHLO</name>
<evidence type="ECO:0000313" key="2">
    <source>
        <dbReference type="Proteomes" id="UP000708148"/>
    </source>
</evidence>
<gene>
    <name evidence="1" type="ORF">OSTQU699_LOCUS6994</name>
</gene>
<reference evidence="1" key="1">
    <citation type="submission" date="2020-12" db="EMBL/GenBank/DDBJ databases">
        <authorList>
            <person name="Iha C."/>
        </authorList>
    </citation>
    <scope>NUCLEOTIDE SEQUENCE</scope>
</reference>
<comment type="caution">
    <text evidence="1">The sequence shown here is derived from an EMBL/GenBank/DDBJ whole genome shotgun (WGS) entry which is preliminary data.</text>
</comment>
<protein>
    <submittedName>
        <fullName evidence="1">Uncharacterized protein</fullName>
    </submittedName>
</protein>
<organism evidence="1 2">
    <name type="scientific">Ostreobium quekettii</name>
    <dbReference type="NCBI Taxonomy" id="121088"/>
    <lineage>
        <taxon>Eukaryota</taxon>
        <taxon>Viridiplantae</taxon>
        <taxon>Chlorophyta</taxon>
        <taxon>core chlorophytes</taxon>
        <taxon>Ulvophyceae</taxon>
        <taxon>TCBD clade</taxon>
        <taxon>Bryopsidales</taxon>
        <taxon>Ostreobineae</taxon>
        <taxon>Ostreobiaceae</taxon>
        <taxon>Ostreobium</taxon>
    </lineage>
</organism>
<accession>A0A8S1J3B1</accession>
<dbReference type="Proteomes" id="UP000708148">
    <property type="component" value="Unassembled WGS sequence"/>
</dbReference>